<evidence type="ECO:0000313" key="1">
    <source>
        <dbReference type="EMBL" id="GBM23732.1"/>
    </source>
</evidence>
<sequence>MSLTLNKSPYAQRLAPNRNIKRQLSDMYHAKDLQNSNFVIDCTKNPFYCFMGLVVVTQLQGSMPPPRAKPLYTEGFLPGASKKNKNLVVIVYRPSTEKHLWFNIKLLAILLRKGAGNLLEKDLFPFFLLCIYILVAHIDLCIRGPTCHRATWPVRHCLKDIPEIFNNPKSTYIDVERAGERFIIALYNNTKKEESNLNKMRYDCFNKLVGQASSAVLLTKLHPTTEAAHQHCRRTFHQVQTWQGHCLNPSSWRWKLVSKSLKPIYTTLIANVSELTCTVLLCARTAEAEAALIPKQ</sequence>
<dbReference type="Proteomes" id="UP000499080">
    <property type="component" value="Unassembled WGS sequence"/>
</dbReference>
<reference evidence="1 2" key="1">
    <citation type="journal article" date="2019" name="Sci. Rep.">
        <title>Orb-weaving spider Araneus ventricosus genome elucidates the spidroin gene catalogue.</title>
        <authorList>
            <person name="Kono N."/>
            <person name="Nakamura H."/>
            <person name="Ohtoshi R."/>
            <person name="Moran D.A.P."/>
            <person name="Shinohara A."/>
            <person name="Yoshida Y."/>
            <person name="Fujiwara M."/>
            <person name="Mori M."/>
            <person name="Tomita M."/>
            <person name="Arakawa K."/>
        </authorList>
    </citation>
    <scope>NUCLEOTIDE SEQUENCE [LARGE SCALE GENOMIC DNA]</scope>
</reference>
<comment type="caution">
    <text evidence="1">The sequence shown here is derived from an EMBL/GenBank/DDBJ whole genome shotgun (WGS) entry which is preliminary data.</text>
</comment>
<name>A0A4Y2E3P2_ARAVE</name>
<organism evidence="1 2">
    <name type="scientific">Araneus ventricosus</name>
    <name type="common">Orbweaver spider</name>
    <name type="synonym">Epeira ventricosa</name>
    <dbReference type="NCBI Taxonomy" id="182803"/>
    <lineage>
        <taxon>Eukaryota</taxon>
        <taxon>Metazoa</taxon>
        <taxon>Ecdysozoa</taxon>
        <taxon>Arthropoda</taxon>
        <taxon>Chelicerata</taxon>
        <taxon>Arachnida</taxon>
        <taxon>Araneae</taxon>
        <taxon>Araneomorphae</taxon>
        <taxon>Entelegynae</taxon>
        <taxon>Araneoidea</taxon>
        <taxon>Araneidae</taxon>
        <taxon>Araneus</taxon>
    </lineage>
</organism>
<dbReference type="AlphaFoldDB" id="A0A4Y2E3P2"/>
<protein>
    <submittedName>
        <fullName evidence="1">Uncharacterized protein</fullName>
    </submittedName>
</protein>
<accession>A0A4Y2E3P2</accession>
<gene>
    <name evidence="1" type="ORF">AVEN_257640_1</name>
</gene>
<evidence type="ECO:0000313" key="2">
    <source>
        <dbReference type="Proteomes" id="UP000499080"/>
    </source>
</evidence>
<keyword evidence="2" id="KW-1185">Reference proteome</keyword>
<proteinExistence type="predicted"/>
<dbReference type="EMBL" id="BGPR01000502">
    <property type="protein sequence ID" value="GBM23732.1"/>
    <property type="molecule type" value="Genomic_DNA"/>
</dbReference>